<feature type="transmembrane region" description="Helical" evidence="12">
    <location>
        <begin position="905"/>
        <end position="925"/>
    </location>
</feature>
<evidence type="ECO:0000256" key="12">
    <source>
        <dbReference type="SAM" id="Phobius"/>
    </source>
</evidence>
<evidence type="ECO:0000259" key="15">
    <source>
        <dbReference type="Pfam" id="PF25293"/>
    </source>
</evidence>
<evidence type="ECO:0000256" key="8">
    <source>
        <dbReference type="ARBA" id="ARBA00022989"/>
    </source>
</evidence>
<evidence type="ECO:0000256" key="9">
    <source>
        <dbReference type="ARBA" id="ARBA00023136"/>
    </source>
</evidence>
<protein>
    <recommendedName>
        <fullName evidence="4">ER membrane protein complex subunit 1</fullName>
    </recommendedName>
</protein>
<proteinExistence type="inferred from homology"/>
<evidence type="ECO:0000256" key="7">
    <source>
        <dbReference type="ARBA" id="ARBA00022824"/>
    </source>
</evidence>
<keyword evidence="10" id="KW-0325">Glycoprotein</keyword>
<dbReference type="Pfam" id="PF07774">
    <property type="entry name" value="EMC1_C"/>
    <property type="match status" value="1"/>
</dbReference>
<keyword evidence="5 12" id="KW-0812">Transmembrane</keyword>
<keyword evidence="7" id="KW-0256">Endoplasmic reticulum</keyword>
<dbReference type="PANTHER" id="PTHR21573:SF0">
    <property type="entry name" value="ER MEMBRANE PROTEIN COMPLEX SUBUNIT 1"/>
    <property type="match status" value="1"/>
</dbReference>
<keyword evidence="6 13" id="KW-0732">Signal</keyword>
<dbReference type="EMBL" id="QGDH01000029">
    <property type="protein sequence ID" value="RAR13865.1"/>
    <property type="molecule type" value="Genomic_DNA"/>
</dbReference>
<evidence type="ECO:0000256" key="11">
    <source>
        <dbReference type="SAM" id="MobiDB-lite"/>
    </source>
</evidence>
<evidence type="ECO:0000256" key="4">
    <source>
        <dbReference type="ARBA" id="ARBA00020824"/>
    </source>
</evidence>
<dbReference type="InterPro" id="IPR011047">
    <property type="entry name" value="Quinoprotein_ADH-like_sf"/>
</dbReference>
<dbReference type="SUPFAM" id="SSF50998">
    <property type="entry name" value="Quinoprotein alcohol dehydrogenase-like"/>
    <property type="match status" value="1"/>
</dbReference>
<comment type="caution">
    <text evidence="16">The sequence shown here is derived from an EMBL/GenBank/DDBJ whole genome shotgun (WGS) entry which is preliminary data.</text>
</comment>
<evidence type="ECO:0000256" key="10">
    <source>
        <dbReference type="ARBA" id="ARBA00023180"/>
    </source>
</evidence>
<gene>
    <name evidence="16" type="ORF">DDE83_002753</name>
</gene>
<comment type="similarity">
    <text evidence="2">Belongs to the EMC1 family.</text>
</comment>
<dbReference type="PANTHER" id="PTHR21573">
    <property type="entry name" value="ER MEMBRANE PROTEIN COMPLEX SUBUNIT 1"/>
    <property type="match status" value="1"/>
</dbReference>
<dbReference type="InterPro" id="IPR058545">
    <property type="entry name" value="Beta-prop_EMC1_1st"/>
</dbReference>
<feature type="domain" description="ER membrane protein complex subunit 1 C-terminal" evidence="14">
    <location>
        <begin position="709"/>
        <end position="934"/>
    </location>
</feature>
<evidence type="ECO:0000256" key="13">
    <source>
        <dbReference type="SAM" id="SignalP"/>
    </source>
</evidence>
<dbReference type="OrthoDB" id="28092at2759"/>
<dbReference type="AlphaFoldDB" id="A0A364N970"/>
<feature type="domain" description="EMC1 first beta-propeller" evidence="15">
    <location>
        <begin position="18"/>
        <end position="424"/>
    </location>
</feature>
<feature type="region of interest" description="Disordered" evidence="11">
    <location>
        <begin position="743"/>
        <end position="764"/>
    </location>
</feature>
<feature type="signal peptide" evidence="13">
    <location>
        <begin position="1"/>
        <end position="18"/>
    </location>
</feature>
<keyword evidence="8 12" id="KW-1133">Transmembrane helix</keyword>
<name>A0A364N970_STELY</name>
<keyword evidence="17" id="KW-1185">Reference proteome</keyword>
<comment type="subunit">
    <text evidence="3">Component of the ER membrane protein complex (EMC).</text>
</comment>
<dbReference type="InterPro" id="IPR026895">
    <property type="entry name" value="EMC1"/>
</dbReference>
<feature type="compositionally biased region" description="Polar residues" evidence="11">
    <location>
        <begin position="752"/>
        <end position="764"/>
    </location>
</feature>
<evidence type="ECO:0000313" key="16">
    <source>
        <dbReference type="EMBL" id="RAR13865.1"/>
    </source>
</evidence>
<dbReference type="InterPro" id="IPR011678">
    <property type="entry name" value="EMC1_C"/>
</dbReference>
<reference evidence="17" key="1">
    <citation type="submission" date="2018-05" db="EMBL/GenBank/DDBJ databases">
        <title>Draft genome sequence of Stemphylium lycopersici strain CIDEFI 213.</title>
        <authorList>
            <person name="Medina R."/>
            <person name="Franco M.E.E."/>
            <person name="Lucentini C.G."/>
            <person name="Saparrat M.C.N."/>
            <person name="Balatti P.A."/>
        </authorList>
    </citation>
    <scope>NUCLEOTIDE SEQUENCE [LARGE SCALE GENOMIC DNA]</scope>
    <source>
        <strain evidence="17">CIDEFI 213</strain>
    </source>
</reference>
<sequence length="936" mass="101661">MRLNAVLALAASLAPAAAIFEDDAYHIDFHYALLGVPKHEATFFQKPYAGSKASLLYSISHNQTIGAVNPKDGALVWRHHFPSASGHNGHLRAGNEQDTVVSAVGDRITSWSASDGRLVWETSAAGAIVEDLEILEQEDGMTINAAKDPIVLLQAASPSVKRLDGKTGRAKWTYEDASGDTPFQLSTSPTAIYYIALHTPILGASKLRVTSLSPITGKKLDQYTLNSDTEISSRDRILFAGANTAAPLLAWTDKANKVLKVNIIGTKAVSTFNTPEDVVVESIVLHAPSHVNSLVHFLVEYQTAVGHSAHVFHVDLNKHTVSQAYYLPELRKKGTFTTSTSDANVYFTRVTEDEMTVYSSVSDSLLGSWSTKSSPALAGAYPVHGQSEIVVKSGTASAIRSAILYSNGQWALLRNDELAWTRPEFLAGTVSAVWAGLPEEEALAQALADESHRNLVSAYLHRVQRHVEDLKYFPAWAQNLPQRLVGSVLGNTKETTVGDIQQDTFGFHKLVVVATETGRLAALDVGSRGKVMWNVDLGEFAPGTSFQSPNLKAHRGYVEVKDTSFEGTLFINSTTGGLLTSDKIKLETPLVSEAQNLVAFTLVDGTLKGFLENQPSPEPVWSFKPAGDERIVNYVARPVKDPVASIGKVLGDRRVLYKYLNPNLVLVTTVVDSTRSASVYLLDSASGHLLHTMSHNDVDTSRPIPATISENWFTYSLTIDAASGAASRGYQLVVSDLYESPLPDDRGPLGDASNSSTIQPSSSAGDAIKPYVISQSYQVPVEITHMAVTQTRQGITSRELLVTVPSINAIIGIPRLILDPRRPIGRDPTTQEQAEGLTKYTPLINFDPKWHLTHKYEVLGIKDIITSESGIESTSLVFAYGLDIFGTRVAPSFAFDILGKGFNKISMMLTVVGLFVGVLFVAPLVRRKQINTLWTI</sequence>
<evidence type="ECO:0000313" key="17">
    <source>
        <dbReference type="Proteomes" id="UP000249619"/>
    </source>
</evidence>
<dbReference type="GO" id="GO:0034975">
    <property type="term" value="P:protein folding in endoplasmic reticulum"/>
    <property type="evidence" value="ECO:0007669"/>
    <property type="project" value="TreeGrafter"/>
</dbReference>
<evidence type="ECO:0000256" key="2">
    <source>
        <dbReference type="ARBA" id="ARBA00007904"/>
    </source>
</evidence>
<evidence type="ECO:0000256" key="3">
    <source>
        <dbReference type="ARBA" id="ARBA00011276"/>
    </source>
</evidence>
<evidence type="ECO:0000256" key="1">
    <source>
        <dbReference type="ARBA" id="ARBA00004115"/>
    </source>
</evidence>
<evidence type="ECO:0000256" key="5">
    <source>
        <dbReference type="ARBA" id="ARBA00022692"/>
    </source>
</evidence>
<comment type="subcellular location">
    <subcellularLocation>
        <location evidence="1">Endoplasmic reticulum membrane</location>
        <topology evidence="1">Single-pass type I membrane protein</topology>
    </subcellularLocation>
</comment>
<keyword evidence="9 12" id="KW-0472">Membrane</keyword>
<feature type="chain" id="PRO_5016916344" description="ER membrane protein complex subunit 1" evidence="13">
    <location>
        <begin position="19"/>
        <end position="936"/>
    </location>
</feature>
<dbReference type="Gene3D" id="2.130.10.10">
    <property type="entry name" value="YVTN repeat-like/Quinoprotein amine dehydrogenase"/>
    <property type="match status" value="2"/>
</dbReference>
<dbReference type="Pfam" id="PF25293">
    <property type="entry name" value="Beta-prop_EMC1_N"/>
    <property type="match status" value="1"/>
</dbReference>
<dbReference type="Proteomes" id="UP000249619">
    <property type="component" value="Unassembled WGS sequence"/>
</dbReference>
<accession>A0A364N970</accession>
<dbReference type="GO" id="GO:0072546">
    <property type="term" value="C:EMC complex"/>
    <property type="evidence" value="ECO:0007669"/>
    <property type="project" value="InterPro"/>
</dbReference>
<organism evidence="16 17">
    <name type="scientific">Stemphylium lycopersici</name>
    <name type="common">Tomato gray leaf spot disease fungus</name>
    <name type="synonym">Thyrospora lycopersici</name>
    <dbReference type="NCBI Taxonomy" id="183478"/>
    <lineage>
        <taxon>Eukaryota</taxon>
        <taxon>Fungi</taxon>
        <taxon>Dikarya</taxon>
        <taxon>Ascomycota</taxon>
        <taxon>Pezizomycotina</taxon>
        <taxon>Dothideomycetes</taxon>
        <taxon>Pleosporomycetidae</taxon>
        <taxon>Pleosporales</taxon>
        <taxon>Pleosporineae</taxon>
        <taxon>Pleosporaceae</taxon>
        <taxon>Stemphylium</taxon>
    </lineage>
</organism>
<dbReference type="STRING" id="183478.A0A364N970"/>
<dbReference type="InterPro" id="IPR015943">
    <property type="entry name" value="WD40/YVTN_repeat-like_dom_sf"/>
</dbReference>
<evidence type="ECO:0000256" key="6">
    <source>
        <dbReference type="ARBA" id="ARBA00022729"/>
    </source>
</evidence>
<evidence type="ECO:0000259" key="14">
    <source>
        <dbReference type="Pfam" id="PF07774"/>
    </source>
</evidence>